<dbReference type="OrthoDB" id="7352421at2"/>
<dbReference type="AlphaFoldDB" id="A0A662Z920"/>
<reference evidence="1 2" key="1">
    <citation type="submission" date="2016-10" db="EMBL/GenBank/DDBJ databases">
        <authorList>
            <person name="Varghese N."/>
            <person name="Submissions S."/>
        </authorList>
    </citation>
    <scope>NUCLEOTIDE SEQUENCE [LARGE SCALE GENOMIC DNA]</scope>
    <source>
        <strain evidence="1 2">22B</strain>
    </source>
</reference>
<evidence type="ECO:0000313" key="1">
    <source>
        <dbReference type="EMBL" id="SFJ88733.1"/>
    </source>
</evidence>
<protein>
    <submittedName>
        <fullName evidence="1">NADH-flavin reductase</fullName>
    </submittedName>
</protein>
<organism evidence="1 2">
    <name type="scientific">Succinivibrio dextrinosolvens</name>
    <dbReference type="NCBI Taxonomy" id="83771"/>
    <lineage>
        <taxon>Bacteria</taxon>
        <taxon>Pseudomonadati</taxon>
        <taxon>Pseudomonadota</taxon>
        <taxon>Gammaproteobacteria</taxon>
        <taxon>Aeromonadales</taxon>
        <taxon>Succinivibrionaceae</taxon>
        <taxon>Succinivibrio</taxon>
    </lineage>
</organism>
<keyword evidence="2" id="KW-1185">Reference proteome</keyword>
<gene>
    <name evidence="1" type="ORF">SAMN04487865_10068</name>
</gene>
<name>A0A662Z920_9GAMM</name>
<dbReference type="SUPFAM" id="SSF51735">
    <property type="entry name" value="NAD(P)-binding Rossmann-fold domains"/>
    <property type="match status" value="1"/>
</dbReference>
<accession>A0A662Z920</accession>
<dbReference type="Gene3D" id="3.40.50.720">
    <property type="entry name" value="NAD(P)-binding Rossmann-like Domain"/>
    <property type="match status" value="1"/>
</dbReference>
<sequence>MRIAVIGANSSCGKKIVLKAESQGIKVTSIVNSFSDVVGNGKLIVKDYDEVVFDDVKDCHYVVDALSFLEITRFSSDELPVWHFLEILKNSTVKLLELGSAAFLFTDKTRQKLVVESDSVILDDRQNKVDRLCVNAFKRLSSCSNVDWSVLCPPLLLDEFSYGSGEYEFSDNILPVGINGDSFIALNDYISACVELLKLKPKTHSCVSVRGIRLN</sequence>
<proteinExistence type="predicted"/>
<evidence type="ECO:0000313" key="2">
    <source>
        <dbReference type="Proteomes" id="UP000243374"/>
    </source>
</evidence>
<dbReference type="Proteomes" id="UP000243374">
    <property type="component" value="Unassembled WGS sequence"/>
</dbReference>
<dbReference type="RefSeq" id="WP_074839193.1">
    <property type="nucleotide sequence ID" value="NZ_CP047056.1"/>
</dbReference>
<dbReference type="InterPro" id="IPR036291">
    <property type="entry name" value="NAD(P)-bd_dom_sf"/>
</dbReference>
<dbReference type="EMBL" id="FOSF01000006">
    <property type="protein sequence ID" value="SFJ88733.1"/>
    <property type="molecule type" value="Genomic_DNA"/>
</dbReference>